<accession>A0A369QM15</accession>
<keyword evidence="5 9" id="KW-0812">Transmembrane</keyword>
<evidence type="ECO:0000256" key="9">
    <source>
        <dbReference type="SAM" id="Phobius"/>
    </source>
</evidence>
<name>A0A369QM15_9BACT</name>
<evidence type="ECO:0000313" key="11">
    <source>
        <dbReference type="Proteomes" id="UP000253919"/>
    </source>
</evidence>
<keyword evidence="7 9" id="KW-1133">Transmembrane helix</keyword>
<feature type="transmembrane region" description="Helical" evidence="9">
    <location>
        <begin position="112"/>
        <end position="130"/>
    </location>
</feature>
<evidence type="ECO:0000256" key="2">
    <source>
        <dbReference type="ARBA" id="ARBA00004586"/>
    </source>
</evidence>
<dbReference type="OrthoDB" id="1465857at2"/>
<feature type="transmembrane region" description="Helical" evidence="9">
    <location>
        <begin position="309"/>
        <end position="328"/>
    </location>
</feature>
<feature type="transmembrane region" description="Helical" evidence="9">
    <location>
        <begin position="142"/>
        <end position="160"/>
    </location>
</feature>
<feature type="transmembrane region" description="Helical" evidence="9">
    <location>
        <begin position="231"/>
        <end position="249"/>
    </location>
</feature>
<evidence type="ECO:0008006" key="12">
    <source>
        <dbReference type="Google" id="ProtNLM"/>
    </source>
</evidence>
<dbReference type="GO" id="GO:0000030">
    <property type="term" value="F:mannosyltransferase activity"/>
    <property type="evidence" value="ECO:0007669"/>
    <property type="project" value="TreeGrafter"/>
</dbReference>
<feature type="transmembrane region" description="Helical" evidence="9">
    <location>
        <begin position="334"/>
        <end position="354"/>
    </location>
</feature>
<keyword evidence="3" id="KW-0328">Glycosyltransferase</keyword>
<comment type="caution">
    <text evidence="10">The sequence shown here is derived from an EMBL/GenBank/DDBJ whole genome shotgun (WGS) entry which is preliminary data.</text>
</comment>
<keyword evidence="6" id="KW-0256">Endoplasmic reticulum</keyword>
<evidence type="ECO:0000256" key="7">
    <source>
        <dbReference type="ARBA" id="ARBA00022989"/>
    </source>
</evidence>
<dbReference type="PANTHER" id="PTHR22760">
    <property type="entry name" value="GLYCOSYLTRANSFERASE"/>
    <property type="match status" value="1"/>
</dbReference>
<feature type="transmembrane region" description="Helical" evidence="9">
    <location>
        <begin position="27"/>
        <end position="48"/>
    </location>
</feature>
<dbReference type="RefSeq" id="WP_115373821.1">
    <property type="nucleotide sequence ID" value="NZ_QASA01000001.1"/>
</dbReference>
<keyword evidence="4" id="KW-0808">Transferase</keyword>
<dbReference type="AlphaFoldDB" id="A0A369QM15"/>
<organism evidence="10 11">
    <name type="scientific">Adhaeribacter pallidiroseus</name>
    <dbReference type="NCBI Taxonomy" id="2072847"/>
    <lineage>
        <taxon>Bacteria</taxon>
        <taxon>Pseudomonadati</taxon>
        <taxon>Bacteroidota</taxon>
        <taxon>Cytophagia</taxon>
        <taxon>Cytophagales</taxon>
        <taxon>Hymenobacteraceae</taxon>
        <taxon>Adhaeribacter</taxon>
    </lineage>
</organism>
<reference evidence="10 11" key="1">
    <citation type="submission" date="2018-04" db="EMBL/GenBank/DDBJ databases">
        <title>Adhaeribacter sp. HMF7616 genome sequencing and assembly.</title>
        <authorList>
            <person name="Kang H."/>
            <person name="Kang J."/>
            <person name="Cha I."/>
            <person name="Kim H."/>
            <person name="Joh K."/>
        </authorList>
    </citation>
    <scope>NUCLEOTIDE SEQUENCE [LARGE SCALE GENOMIC DNA]</scope>
    <source>
        <strain evidence="10 11">HMF7616</strain>
    </source>
</reference>
<evidence type="ECO:0000313" key="10">
    <source>
        <dbReference type="EMBL" id="RDC64705.1"/>
    </source>
</evidence>
<keyword evidence="8 9" id="KW-0472">Membrane</keyword>
<gene>
    <name evidence="10" type="ORF">AHMF7616_03321</name>
</gene>
<proteinExistence type="predicted"/>
<sequence>MSFTFRTNNQNLNFTASPNASPAPNRYLIPLSVILLIAFVIRLLAAFFSGGYAFHDDHFDVIEIAQSWLYNLPVWIHDEIPPRHSMFYVGIHYVIFYISEMLGLTSPTGKMLVVRVLHALYSLLVVYYGYKITELLSNQRNARLVGLMLALVWFMPFMSVRNLVEMTCLPPYLAAFYLILKPDSTNQKIILGRYLRAGALLGLSFILYYQVFILALGAGLVLLFQKQWLKVIYLSLGFSAIALLIQGTIDVTFYKFPFHSVVTYFLYKSDKAYSYSSGPIYRYLVAILFFLVPPLSVYLLIGYGRTAKIAPTLFVAGLLFFVVLSAFPNKQEQFILPLFPIIIILGVIGWQSFAQQSRFWQPRRQLLAASWTFFWVLNITAAVLLAFSYPQKSRIAPLVYLSGKENLHGILLEFGNNNFQVPPLFYLGRMAAEAGPFITDRKKIWQKYKTGTPLPADFVMVYSLNHEKPLKALQAEIKPAYAPNYVVVVGQDDLNKRLQRLRQLYSQIKLEQTIAPSRYDQVRHWLSPWEHSAEQVRIYQVK</sequence>
<feature type="transmembrane region" description="Helical" evidence="9">
    <location>
        <begin position="366"/>
        <end position="389"/>
    </location>
</feature>
<evidence type="ECO:0000256" key="5">
    <source>
        <dbReference type="ARBA" id="ARBA00022692"/>
    </source>
</evidence>
<dbReference type="EMBL" id="QASA01000001">
    <property type="protein sequence ID" value="RDC64705.1"/>
    <property type="molecule type" value="Genomic_DNA"/>
</dbReference>
<protein>
    <recommendedName>
        <fullName evidence="12">Mannosyltransferase</fullName>
    </recommendedName>
</protein>
<dbReference type="Proteomes" id="UP000253919">
    <property type="component" value="Unassembled WGS sequence"/>
</dbReference>
<evidence type="ECO:0000256" key="6">
    <source>
        <dbReference type="ARBA" id="ARBA00022824"/>
    </source>
</evidence>
<feature type="transmembrane region" description="Helical" evidence="9">
    <location>
        <begin position="280"/>
        <end position="302"/>
    </location>
</feature>
<dbReference type="Pfam" id="PF03901">
    <property type="entry name" value="Glyco_transf_22"/>
    <property type="match status" value="1"/>
</dbReference>
<evidence type="ECO:0000256" key="8">
    <source>
        <dbReference type="ARBA" id="ARBA00023136"/>
    </source>
</evidence>
<comment type="subcellular location">
    <subcellularLocation>
        <location evidence="1">Endomembrane system</location>
        <topology evidence="1">Multi-pass membrane protein</topology>
    </subcellularLocation>
    <subcellularLocation>
        <location evidence="2">Endoplasmic reticulum membrane</location>
    </subcellularLocation>
</comment>
<evidence type="ECO:0000256" key="3">
    <source>
        <dbReference type="ARBA" id="ARBA00022676"/>
    </source>
</evidence>
<keyword evidence="11" id="KW-1185">Reference proteome</keyword>
<dbReference type="GO" id="GO:0012505">
    <property type="term" value="C:endomembrane system"/>
    <property type="evidence" value="ECO:0007669"/>
    <property type="project" value="UniProtKB-SubCell"/>
</dbReference>
<evidence type="ECO:0000256" key="4">
    <source>
        <dbReference type="ARBA" id="ARBA00022679"/>
    </source>
</evidence>
<dbReference type="InterPro" id="IPR005599">
    <property type="entry name" value="GPI_mannosylTrfase"/>
</dbReference>
<feature type="transmembrane region" description="Helical" evidence="9">
    <location>
        <begin position="205"/>
        <end position="224"/>
    </location>
</feature>
<evidence type="ECO:0000256" key="1">
    <source>
        <dbReference type="ARBA" id="ARBA00004127"/>
    </source>
</evidence>